<protein>
    <recommendedName>
        <fullName evidence="4">G protein-coupled receptor</fullName>
    </recommendedName>
</protein>
<keyword evidence="1" id="KW-0472">Membrane</keyword>
<evidence type="ECO:0000256" key="1">
    <source>
        <dbReference type="SAM" id="Phobius"/>
    </source>
</evidence>
<reference evidence="3" key="1">
    <citation type="submission" date="2022-10" db="EMBL/GenBank/DDBJ databases">
        <title>Genome assembly of Pristionchus species.</title>
        <authorList>
            <person name="Yoshida K."/>
            <person name="Sommer R.J."/>
        </authorList>
    </citation>
    <scope>NUCLEOTIDE SEQUENCE [LARGE SCALE GENOMIC DNA]</scope>
    <source>
        <strain evidence="3">RS5460</strain>
    </source>
</reference>
<dbReference type="AlphaFoldDB" id="A0AAN5I566"/>
<comment type="caution">
    <text evidence="2">The sequence shown here is derived from an EMBL/GenBank/DDBJ whole genome shotgun (WGS) entry which is preliminary data.</text>
</comment>
<keyword evidence="1" id="KW-0812">Transmembrane</keyword>
<name>A0AAN5I566_9BILA</name>
<evidence type="ECO:0008006" key="4">
    <source>
        <dbReference type="Google" id="ProtNLM"/>
    </source>
</evidence>
<feature type="non-terminal residue" evidence="2">
    <location>
        <position position="126"/>
    </location>
</feature>
<gene>
    <name evidence="2" type="ORF">PMAYCL1PPCAC_21990</name>
</gene>
<organism evidence="2 3">
    <name type="scientific">Pristionchus mayeri</name>
    <dbReference type="NCBI Taxonomy" id="1317129"/>
    <lineage>
        <taxon>Eukaryota</taxon>
        <taxon>Metazoa</taxon>
        <taxon>Ecdysozoa</taxon>
        <taxon>Nematoda</taxon>
        <taxon>Chromadorea</taxon>
        <taxon>Rhabditida</taxon>
        <taxon>Rhabditina</taxon>
        <taxon>Diplogasteromorpha</taxon>
        <taxon>Diplogasteroidea</taxon>
        <taxon>Neodiplogasteridae</taxon>
        <taxon>Pristionchus</taxon>
    </lineage>
</organism>
<keyword evidence="1" id="KW-1133">Transmembrane helix</keyword>
<accession>A0AAN5I566</accession>
<dbReference type="PANTHER" id="PTHR45830">
    <property type="entry name" value="SERPENTINE RECEPTOR, CLASS I"/>
    <property type="match status" value="1"/>
</dbReference>
<feature type="transmembrane region" description="Helical" evidence="1">
    <location>
        <begin position="89"/>
        <end position="115"/>
    </location>
</feature>
<feature type="non-terminal residue" evidence="2">
    <location>
        <position position="1"/>
    </location>
</feature>
<dbReference type="PANTHER" id="PTHR45830:SF15">
    <property type="entry name" value="SERPENTINE RECEPTOR, CLASS I"/>
    <property type="match status" value="1"/>
</dbReference>
<sequence>CELSWMTDRGGRMIVYGSFGNPEHFKTEGFPVAGLFQRRSSTNTIRVLFHVFYYSCELQFFVALFHMIIPLKIVAISMVTNYHDRVDDVMMTTIRVLVLTALVFDPFHFSLIFIVKTGGFRKVDSL</sequence>
<feature type="transmembrane region" description="Helical" evidence="1">
    <location>
        <begin position="47"/>
        <end position="69"/>
    </location>
</feature>
<keyword evidence="3" id="KW-1185">Reference proteome</keyword>
<evidence type="ECO:0000313" key="3">
    <source>
        <dbReference type="Proteomes" id="UP001328107"/>
    </source>
</evidence>
<dbReference type="EMBL" id="BTRK01000005">
    <property type="protein sequence ID" value="GMR51795.1"/>
    <property type="molecule type" value="Genomic_DNA"/>
</dbReference>
<proteinExistence type="predicted"/>
<dbReference type="Proteomes" id="UP001328107">
    <property type="component" value="Unassembled WGS sequence"/>
</dbReference>
<evidence type="ECO:0000313" key="2">
    <source>
        <dbReference type="EMBL" id="GMR51795.1"/>
    </source>
</evidence>